<evidence type="ECO:0000256" key="2">
    <source>
        <dbReference type="ARBA" id="ARBA00023002"/>
    </source>
</evidence>
<dbReference type="Gene3D" id="3.90.1170.50">
    <property type="entry name" value="Aldehyde oxidase/xanthine dehydrogenase, a/b hammerhead"/>
    <property type="match status" value="1"/>
</dbReference>
<evidence type="ECO:0000313" key="5">
    <source>
        <dbReference type="Proteomes" id="UP000253779"/>
    </source>
</evidence>
<accession>A0AAD0QA89</accession>
<dbReference type="Proteomes" id="UP000253779">
    <property type="component" value="Chromosome"/>
</dbReference>
<dbReference type="PANTHER" id="PTHR11908">
    <property type="entry name" value="XANTHINE DEHYDROGENASE"/>
    <property type="match status" value="1"/>
</dbReference>
<dbReference type="Pfam" id="PF20256">
    <property type="entry name" value="MoCoBD_2"/>
    <property type="match status" value="2"/>
</dbReference>
<dbReference type="InterPro" id="IPR037165">
    <property type="entry name" value="AldOxase/xan_DH_Mopterin-bd_sf"/>
</dbReference>
<dbReference type="GO" id="GO:0005506">
    <property type="term" value="F:iron ion binding"/>
    <property type="evidence" value="ECO:0007669"/>
    <property type="project" value="InterPro"/>
</dbReference>
<dbReference type="SUPFAM" id="SSF56003">
    <property type="entry name" value="Molybdenum cofactor-binding domain"/>
    <property type="match status" value="1"/>
</dbReference>
<dbReference type="Gene3D" id="3.30.365.10">
    <property type="entry name" value="Aldehyde oxidase/xanthine dehydrogenase, molybdopterin binding domain"/>
    <property type="match status" value="4"/>
</dbReference>
<dbReference type="InterPro" id="IPR046867">
    <property type="entry name" value="AldOxase/xan_DH_MoCoBD2"/>
</dbReference>
<dbReference type="GO" id="GO:0016491">
    <property type="term" value="F:oxidoreductase activity"/>
    <property type="evidence" value="ECO:0007669"/>
    <property type="project" value="UniProtKB-KW"/>
</dbReference>
<sequence length="722" mass="75854">MTTTTPGPPALHAAVGTARTRVEGREKVTGAARYAGEIPFADLAHGWLVLSTVTRGRIVSIDTAPVLAMPGVLTVLHHGNAPRLHTDYVGMLGTPPDPAAAVFQGDRVPFAGWPVALVVAGTLEQAREAAEALVVTYEQEPHTTVLTTGDPTAYAAAGHMPAETGKGDLEAELAASAVVLDEEYTTPEEQHSMMEPHAATATWDGGRLEVVDSNQGAGWVRSELAALFSLDASSVRVRSEHIGGGFGSKGLRAHQVSAVMAATALQRPVRVVMTRRQTFSLAGYRSPTVQRVRLGADPDGRLRALEHRSLNQTSTVYEFVEPSAGVARVLYDADAHHTANRVVRLDVPSPTWMRAPGEAPGSFAIEAALDELAERAGVDPVELRLRNEPEAGPVSGLPFSTNNLAACLREGARRFGWADRDPRPGLRQDGRWLLGTGMASASFGAGAMPSTALVTAEADGSYTVRIAAADIGTGARTALTLIAADALETTPERVRVRIGDSDFGPAMIAGGSMGTRSWAWAITEAASELLERLAAAPDIPPEGITVRSDSTAALSALAQKERHSFGAQFAEVAVDTATGEVRVRRMLGIFAAGRIVNPLTARNQLVGGMTWGISMALHEEAVRDRNTGRHYSPDLAGYHVATHADVPDIEADWVDDHDPDDPVGIKGVGEIGIVGAAAAVANAVWHATGVRHRHLPIRPDRILTAPAAPAAPAAPDGGAADA</sequence>
<dbReference type="InterPro" id="IPR016208">
    <property type="entry name" value="Ald_Oxase/xanthine_DH-like"/>
</dbReference>
<protein>
    <submittedName>
        <fullName evidence="4">Xanthine dehydrogenase family protein molybdopterin-binding subunit</fullName>
    </submittedName>
</protein>
<dbReference type="EMBL" id="CP030930">
    <property type="protein sequence ID" value="AXI75236.1"/>
    <property type="molecule type" value="Genomic_DNA"/>
</dbReference>
<keyword evidence="1" id="KW-0500">Molybdenum</keyword>
<dbReference type="InterPro" id="IPR036856">
    <property type="entry name" value="Ald_Oxase/Xan_DH_a/b_sf"/>
</dbReference>
<feature type="domain" description="Aldehyde oxidase/xanthine dehydrogenase a/b hammerhead" evidence="3">
    <location>
        <begin position="29"/>
        <end position="141"/>
    </location>
</feature>
<dbReference type="InterPro" id="IPR000674">
    <property type="entry name" value="Ald_Oxase/Xan_DH_a/b"/>
</dbReference>
<proteinExistence type="predicted"/>
<dbReference type="Pfam" id="PF01315">
    <property type="entry name" value="Ald_Xan_dh_C"/>
    <property type="match status" value="1"/>
</dbReference>
<dbReference type="RefSeq" id="WP_114933673.1">
    <property type="nucleotide sequence ID" value="NZ_CP030930.1"/>
</dbReference>
<organism evidence="4 5">
    <name type="scientific">Streptomyces cavourensis</name>
    <dbReference type="NCBI Taxonomy" id="67258"/>
    <lineage>
        <taxon>Bacteria</taxon>
        <taxon>Bacillati</taxon>
        <taxon>Actinomycetota</taxon>
        <taxon>Actinomycetes</taxon>
        <taxon>Kitasatosporales</taxon>
        <taxon>Streptomycetaceae</taxon>
        <taxon>Streptomyces</taxon>
    </lineage>
</organism>
<evidence type="ECO:0000313" key="4">
    <source>
        <dbReference type="EMBL" id="AXI75236.1"/>
    </source>
</evidence>
<dbReference type="AlphaFoldDB" id="A0AAD0QA89"/>
<dbReference type="SMART" id="SM01008">
    <property type="entry name" value="Ald_Xan_dh_C"/>
    <property type="match status" value="1"/>
</dbReference>
<dbReference type="PANTHER" id="PTHR11908:SF132">
    <property type="entry name" value="ALDEHYDE OXIDASE 1-RELATED"/>
    <property type="match status" value="1"/>
</dbReference>
<gene>
    <name evidence="4" type="ORF">DTW94_30970</name>
</gene>
<dbReference type="SUPFAM" id="SSF54665">
    <property type="entry name" value="CO dehydrogenase molybdoprotein N-domain-like"/>
    <property type="match status" value="1"/>
</dbReference>
<dbReference type="Pfam" id="PF02738">
    <property type="entry name" value="MoCoBD_1"/>
    <property type="match status" value="1"/>
</dbReference>
<reference evidence="4 5" key="1">
    <citation type="submission" date="2018-07" db="EMBL/GenBank/DDBJ databases">
        <title>Complete genome sequence of soil actinomycete Streptomyces cavourensis tj430.</title>
        <authorList>
            <person name="Wang P."/>
            <person name="Huang Y."/>
        </authorList>
    </citation>
    <scope>NUCLEOTIDE SEQUENCE [LARGE SCALE GENOMIC DNA]</scope>
    <source>
        <strain evidence="4 5">TJ430</strain>
    </source>
</reference>
<evidence type="ECO:0000256" key="1">
    <source>
        <dbReference type="ARBA" id="ARBA00022505"/>
    </source>
</evidence>
<evidence type="ECO:0000259" key="3">
    <source>
        <dbReference type="SMART" id="SM01008"/>
    </source>
</evidence>
<dbReference type="InterPro" id="IPR008274">
    <property type="entry name" value="AldOxase/xan_DH_MoCoBD1"/>
</dbReference>
<name>A0AAD0QA89_9ACTN</name>
<keyword evidence="2" id="KW-0560">Oxidoreductase</keyword>